<gene>
    <name evidence="2" type="ORF">QE109_14750</name>
</gene>
<dbReference type="InterPro" id="IPR007813">
    <property type="entry name" value="PilN"/>
</dbReference>
<proteinExistence type="predicted"/>
<evidence type="ECO:0000313" key="2">
    <source>
        <dbReference type="EMBL" id="MDH8679415.1"/>
    </source>
</evidence>
<dbReference type="PANTHER" id="PTHR40278:SF1">
    <property type="entry name" value="DNA UTILIZATION PROTEIN HOFN"/>
    <property type="match status" value="1"/>
</dbReference>
<keyword evidence="3" id="KW-1185">Reference proteome</keyword>
<dbReference type="Proteomes" id="UP001158045">
    <property type="component" value="Unassembled WGS sequence"/>
</dbReference>
<protein>
    <submittedName>
        <fullName evidence="2">PilN domain-containing protein</fullName>
    </submittedName>
</protein>
<evidence type="ECO:0000256" key="1">
    <source>
        <dbReference type="SAM" id="Phobius"/>
    </source>
</evidence>
<evidence type="ECO:0000313" key="3">
    <source>
        <dbReference type="Proteomes" id="UP001158045"/>
    </source>
</evidence>
<comment type="caution">
    <text evidence="2">The sequence shown here is derived from an EMBL/GenBank/DDBJ whole genome shotgun (WGS) entry which is preliminary data.</text>
</comment>
<dbReference type="PANTHER" id="PTHR40278">
    <property type="entry name" value="DNA UTILIZATION PROTEIN HOFN"/>
    <property type="match status" value="1"/>
</dbReference>
<sequence length="186" mass="21100">MRDFNFFDPYLKTQAKPNTNRIVLVVLGALLLALMVYYQFMLMNKAKNLQTDIDEIQMYIQSSETTNKLVIVEQKQKELERLQGIYANVSIATSQIEQADKLDDMLIEQINAQLPENAFLSELNINQSLITIRGYSMEYPTIAQFAYNLRESGGLGNILIPSINENNGSFEFTINATVGMEVNDAN</sequence>
<dbReference type="EMBL" id="JARYZI010000012">
    <property type="protein sequence ID" value="MDH8679415.1"/>
    <property type="molecule type" value="Genomic_DNA"/>
</dbReference>
<dbReference type="InterPro" id="IPR052534">
    <property type="entry name" value="Extracell_DNA_Util/SecSys_Comp"/>
</dbReference>
<keyword evidence="1" id="KW-0812">Transmembrane</keyword>
<accession>A0ABT6NG52</accession>
<reference evidence="2 3" key="1">
    <citation type="submission" date="2023-04" db="EMBL/GenBank/DDBJ databases">
        <title>Fusibacter bizertensis strain WBS, isolated from littoral bottom sediments of the Arctic seas - biochemical and genomic analysis.</title>
        <authorList>
            <person name="Brioukhanov A.L."/>
        </authorList>
    </citation>
    <scope>NUCLEOTIDE SEQUENCE [LARGE SCALE GENOMIC DNA]</scope>
    <source>
        <strain evidence="2 3">WBS</strain>
    </source>
</reference>
<keyword evidence="1" id="KW-0472">Membrane</keyword>
<name>A0ABT6NG52_9FIRM</name>
<dbReference type="RefSeq" id="WP_281095312.1">
    <property type="nucleotide sequence ID" value="NZ_JARYZI010000012.1"/>
</dbReference>
<dbReference type="Pfam" id="PF05137">
    <property type="entry name" value="PilN"/>
    <property type="match status" value="1"/>
</dbReference>
<feature type="transmembrane region" description="Helical" evidence="1">
    <location>
        <begin position="20"/>
        <end position="40"/>
    </location>
</feature>
<organism evidence="2 3">
    <name type="scientific">Fusibacter bizertensis</name>
    <dbReference type="NCBI Taxonomy" id="1488331"/>
    <lineage>
        <taxon>Bacteria</taxon>
        <taxon>Bacillati</taxon>
        <taxon>Bacillota</taxon>
        <taxon>Clostridia</taxon>
        <taxon>Eubacteriales</taxon>
        <taxon>Eubacteriales Family XII. Incertae Sedis</taxon>
        <taxon>Fusibacter</taxon>
    </lineage>
</organism>
<keyword evidence="1" id="KW-1133">Transmembrane helix</keyword>